<feature type="region of interest" description="Disordered" evidence="8">
    <location>
        <begin position="885"/>
        <end position="905"/>
    </location>
</feature>
<feature type="compositionally biased region" description="Low complexity" evidence="8">
    <location>
        <begin position="1066"/>
        <end position="1090"/>
    </location>
</feature>
<feature type="region of interest" description="Disordered" evidence="8">
    <location>
        <begin position="933"/>
        <end position="1026"/>
    </location>
</feature>
<evidence type="ECO:0000313" key="12">
    <source>
        <dbReference type="Proteomes" id="UP001652680"/>
    </source>
</evidence>
<evidence type="ECO:0000256" key="4">
    <source>
        <dbReference type="ARBA" id="ARBA00023054"/>
    </source>
</evidence>
<keyword evidence="12" id="KW-1185">Reference proteome</keyword>
<evidence type="ECO:0000259" key="10">
    <source>
        <dbReference type="PROSITE" id="PS51508"/>
    </source>
</evidence>
<feature type="compositionally biased region" description="Polar residues" evidence="8">
    <location>
        <begin position="977"/>
        <end position="1005"/>
    </location>
</feature>
<dbReference type="GO" id="GO:0051011">
    <property type="term" value="F:microtubule minus-end binding"/>
    <property type="evidence" value="ECO:0007669"/>
    <property type="project" value="TreeGrafter"/>
</dbReference>
<evidence type="ECO:0000256" key="6">
    <source>
        <dbReference type="PROSITE-ProRule" id="PRU00841"/>
    </source>
</evidence>
<feature type="compositionally biased region" description="Polar residues" evidence="8">
    <location>
        <begin position="759"/>
        <end position="769"/>
    </location>
</feature>
<feature type="compositionally biased region" description="Low complexity" evidence="8">
    <location>
        <begin position="828"/>
        <end position="840"/>
    </location>
</feature>
<evidence type="ECO:0000256" key="8">
    <source>
        <dbReference type="SAM" id="MobiDB-lite"/>
    </source>
</evidence>
<feature type="region of interest" description="Disordered" evidence="8">
    <location>
        <begin position="404"/>
        <end position="466"/>
    </location>
</feature>
<feature type="region of interest" description="Disordered" evidence="8">
    <location>
        <begin position="506"/>
        <end position="614"/>
    </location>
</feature>
<dbReference type="GO" id="GO:0036449">
    <property type="term" value="C:microtubule minus-end"/>
    <property type="evidence" value="ECO:0007669"/>
    <property type="project" value="TreeGrafter"/>
</dbReference>
<dbReference type="Pfam" id="PF25532">
    <property type="entry name" value="CH_CAMSAP2_N"/>
    <property type="match status" value="1"/>
</dbReference>
<dbReference type="PANTHER" id="PTHR21595:SF0">
    <property type="entry name" value="PATRONIN"/>
    <property type="match status" value="1"/>
</dbReference>
<dbReference type="Pfam" id="PF08683">
    <property type="entry name" value="CAMSAP_CKK"/>
    <property type="match status" value="1"/>
</dbReference>
<feature type="compositionally biased region" description="Basic and acidic residues" evidence="8">
    <location>
        <begin position="515"/>
        <end position="527"/>
    </location>
</feature>
<dbReference type="Proteomes" id="UP001652680">
    <property type="component" value="Unassembled WGS sequence"/>
</dbReference>
<feature type="compositionally biased region" description="Polar residues" evidence="8">
    <location>
        <begin position="1458"/>
        <end position="1469"/>
    </location>
</feature>
<evidence type="ECO:0000313" key="11">
    <source>
        <dbReference type="EnsemblMetazoa" id="XP_016976484.1"/>
    </source>
</evidence>
<feature type="region of interest" description="Disordered" evidence="8">
    <location>
        <begin position="1258"/>
        <end position="1296"/>
    </location>
</feature>
<dbReference type="InterPro" id="IPR031372">
    <property type="entry name" value="CAMSAP_CC1"/>
</dbReference>
<feature type="region of interest" description="Disordered" evidence="8">
    <location>
        <begin position="1063"/>
        <end position="1187"/>
    </location>
</feature>
<keyword evidence="5" id="KW-0206">Cytoskeleton</keyword>
<feature type="compositionally biased region" description="Polar residues" evidence="8">
    <location>
        <begin position="1121"/>
        <end position="1130"/>
    </location>
</feature>
<evidence type="ECO:0000256" key="2">
    <source>
        <dbReference type="ARBA" id="ARBA00022490"/>
    </source>
</evidence>
<feature type="compositionally biased region" description="Low complexity" evidence="8">
    <location>
        <begin position="795"/>
        <end position="813"/>
    </location>
</feature>
<keyword evidence="2" id="KW-0963">Cytoplasm</keyword>
<proteinExistence type="inferred from homology"/>
<dbReference type="GeneID" id="108042622"/>
<gene>
    <name evidence="13" type="primary">LOC108042622</name>
    <name evidence="11" type="synonym">108042622</name>
</gene>
<dbReference type="RefSeq" id="XP_016976484.1">
    <property type="nucleotide sequence ID" value="XM_017120995.1"/>
</dbReference>
<dbReference type="GO" id="GO:0007026">
    <property type="term" value="P:negative regulation of microtubule depolymerization"/>
    <property type="evidence" value="ECO:0007669"/>
    <property type="project" value="TreeGrafter"/>
</dbReference>
<feature type="region of interest" description="Disordered" evidence="8">
    <location>
        <begin position="1392"/>
        <end position="1472"/>
    </location>
</feature>
<feature type="coiled-coil region" evidence="7">
    <location>
        <begin position="689"/>
        <end position="723"/>
    </location>
</feature>
<dbReference type="GO" id="GO:0005516">
    <property type="term" value="F:calmodulin binding"/>
    <property type="evidence" value="ECO:0007669"/>
    <property type="project" value="InterPro"/>
</dbReference>
<feature type="compositionally biased region" description="Basic and acidic residues" evidence="8">
    <location>
        <begin position="404"/>
        <end position="419"/>
    </location>
</feature>
<evidence type="ECO:0000256" key="5">
    <source>
        <dbReference type="ARBA" id="ARBA00023212"/>
    </source>
</evidence>
<dbReference type="InterPro" id="IPR032940">
    <property type="entry name" value="CAMSAP"/>
</dbReference>
<keyword evidence="3 6" id="KW-0493">Microtubule</keyword>
<evidence type="ECO:0000256" key="1">
    <source>
        <dbReference type="ARBA" id="ARBA00004245"/>
    </source>
</evidence>
<reference evidence="12" key="1">
    <citation type="journal article" date="2021" name="Elife">
        <title>Highly contiguous assemblies of 101 drosophilid genomes.</title>
        <authorList>
            <person name="Kim B.Y."/>
            <person name="Wang J.R."/>
            <person name="Miller D.E."/>
            <person name="Barmina O."/>
            <person name="Delaney E."/>
            <person name="Thompson A."/>
            <person name="Comeault A.A."/>
            <person name="Peede D."/>
            <person name="D'Agostino E.R."/>
            <person name="Pelaez J."/>
            <person name="Aguilar J.M."/>
            <person name="Haji D."/>
            <person name="Matsunaga T."/>
            <person name="Armstrong E.E."/>
            <person name="Zych M."/>
            <person name="Ogawa Y."/>
            <person name="Stamenkovic-Radak M."/>
            <person name="Jelic M."/>
            <person name="Veselinovic M.S."/>
            <person name="Tanaskovic M."/>
            <person name="Eric P."/>
            <person name="Gao J.J."/>
            <person name="Katoh T.K."/>
            <person name="Toda M.J."/>
            <person name="Watabe H."/>
            <person name="Watada M."/>
            <person name="Davis J.S."/>
            <person name="Moyle L.C."/>
            <person name="Manoli G."/>
            <person name="Bertolini E."/>
            <person name="Kostal V."/>
            <person name="Hawley R.S."/>
            <person name="Takahashi A."/>
            <person name="Jones C.D."/>
            <person name="Price D.K."/>
            <person name="Whiteman N."/>
            <person name="Kopp A."/>
            <person name="Matute D.R."/>
            <person name="Petrov D.A."/>
        </authorList>
    </citation>
    <scope>NUCLEOTIDE SEQUENCE [LARGE SCALE GENOMIC DNA]</scope>
</reference>
<dbReference type="InterPro" id="IPR011033">
    <property type="entry name" value="PRC_barrel-like_sf"/>
</dbReference>
<keyword evidence="4 7" id="KW-0175">Coiled coil</keyword>
<accession>A0A6P4EIT6</accession>
<feature type="compositionally biased region" description="Low complexity" evidence="8">
    <location>
        <begin position="359"/>
        <end position="392"/>
    </location>
</feature>
<dbReference type="InterPro" id="IPR036872">
    <property type="entry name" value="CH_dom_sf"/>
</dbReference>
<feature type="compositionally biased region" description="Low complexity" evidence="8">
    <location>
        <begin position="933"/>
        <end position="953"/>
    </location>
</feature>
<dbReference type="FunFam" id="3.10.20.360:FF:000002">
    <property type="entry name" value="Patronin, isoform M"/>
    <property type="match status" value="1"/>
</dbReference>
<feature type="compositionally biased region" description="Polar residues" evidence="8">
    <location>
        <begin position="533"/>
        <end position="549"/>
    </location>
</feature>
<evidence type="ECO:0000313" key="13">
    <source>
        <dbReference type="RefSeq" id="XP_016976484.1"/>
    </source>
</evidence>
<feature type="domain" description="CKK" evidence="10">
    <location>
        <begin position="1545"/>
        <end position="1679"/>
    </location>
</feature>
<dbReference type="InterPro" id="IPR038209">
    <property type="entry name" value="CKK_dom_sf"/>
</dbReference>
<reference evidence="13" key="2">
    <citation type="submission" date="2025-04" db="UniProtKB">
        <authorList>
            <consortium name="RefSeq"/>
        </authorList>
    </citation>
    <scope>IDENTIFICATION</scope>
</reference>
<feature type="region of interest" description="Disordered" evidence="8">
    <location>
        <begin position="1334"/>
        <end position="1373"/>
    </location>
</feature>
<name>A0A6P4EIT6_DRORH</name>
<evidence type="ECO:0000259" key="9">
    <source>
        <dbReference type="PROSITE" id="PS50021"/>
    </source>
</evidence>
<feature type="region of interest" description="Disordered" evidence="8">
    <location>
        <begin position="746"/>
        <end position="863"/>
    </location>
</feature>
<dbReference type="GO" id="GO:0031175">
    <property type="term" value="P:neuron projection development"/>
    <property type="evidence" value="ECO:0007669"/>
    <property type="project" value="InterPro"/>
</dbReference>
<dbReference type="Pfam" id="PF11971">
    <property type="entry name" value="CAMSAP_CH"/>
    <property type="match status" value="1"/>
</dbReference>
<dbReference type="PROSITE" id="PS50021">
    <property type="entry name" value="CH"/>
    <property type="match status" value="1"/>
</dbReference>
<dbReference type="InterPro" id="IPR014797">
    <property type="entry name" value="CKK_CAMSAP"/>
</dbReference>
<feature type="compositionally biased region" description="Basic residues" evidence="8">
    <location>
        <begin position="1420"/>
        <end position="1431"/>
    </location>
</feature>
<dbReference type="EnsemblMetazoa" id="XM_017120995.2">
    <property type="protein sequence ID" value="XP_016976484.1"/>
    <property type="gene ID" value="LOC108042622"/>
</dbReference>
<protein>
    <submittedName>
        <fullName evidence="13">Patronin isoform X28</fullName>
    </submittedName>
</protein>
<feature type="compositionally biased region" description="Polar residues" evidence="8">
    <location>
        <begin position="1103"/>
        <end position="1112"/>
    </location>
</feature>
<dbReference type="SUPFAM" id="SSF50346">
    <property type="entry name" value="PRC-barrel domain"/>
    <property type="match status" value="1"/>
</dbReference>
<comment type="subcellular location">
    <subcellularLocation>
        <location evidence="1">Cytoplasm</location>
        <location evidence="1">Cytoskeleton</location>
    </subcellularLocation>
</comment>
<feature type="region of interest" description="Disordered" evidence="8">
    <location>
        <begin position="356"/>
        <end position="392"/>
    </location>
</feature>
<dbReference type="GO" id="GO:0031122">
    <property type="term" value="P:cytoplasmic microtubule organization"/>
    <property type="evidence" value="ECO:0007669"/>
    <property type="project" value="TreeGrafter"/>
</dbReference>
<dbReference type="GO" id="GO:0030507">
    <property type="term" value="F:spectrin binding"/>
    <property type="evidence" value="ECO:0007669"/>
    <property type="project" value="InterPro"/>
</dbReference>
<feature type="compositionally biased region" description="Polar residues" evidence="8">
    <location>
        <begin position="449"/>
        <end position="466"/>
    </location>
</feature>
<dbReference type="Gene3D" id="3.10.20.360">
    <property type="entry name" value="CKK domain"/>
    <property type="match status" value="1"/>
</dbReference>
<dbReference type="PANTHER" id="PTHR21595">
    <property type="entry name" value="PATRONIN"/>
    <property type="match status" value="1"/>
</dbReference>
<feature type="region of interest" description="Disordered" evidence="8">
    <location>
        <begin position="1222"/>
        <end position="1243"/>
    </location>
</feature>
<comment type="similarity">
    <text evidence="6">Belongs to the CAMSAP1 family.</text>
</comment>
<evidence type="ECO:0000256" key="3">
    <source>
        <dbReference type="ARBA" id="ARBA00022701"/>
    </source>
</evidence>
<sequence length="1686" mass="189565">MDVETQEIRQARQRASVKWLLSKAFNNRVPDNLKEPFYRDHENQERLKPQIIVELGNATLYCQTLSNLYSDPNYQSMNHWSIIQTLARKGVPVAESSDMPITETVLIQTNPLRINAHMSVIESLMVLYAKEISSGDRVMAAIRRISGNNYQAPPGQSYEQALLGWISHACAALKKRIIKEVDAGLPDDNGSRLQTPDIPPVRDFQDLCDGICLALLISYYCPKVVPWTSVRINYLPAVEDSIHNILLVCNFSQKHLPYSVFHMTPEDVTYMRGSMKLNLVVLLTDLFNLFEIHPAKCVCYPGMDGQVPHSNSFGGGLNRRSTPPNEYQTVQSNNFDGNHAEAFVVHKSRGITTLASMHSQQQQLHQQQQQQQQYHQQAPQQHPSQSQLQIQQQEPLVPARLRQAKEKTNVESKADERGDFVAAGRPSNWEQSRRPSFAGRRSRRNSSSEDSQLTIENFGGSQDQLNTLGRYERDRERKLSNTSVGGFPVEPAVAVRSSIADARGTLQLGYDTDSGSEKQDRETEKYSMRRQVSVDNVPTVSSHNLSNAGSPLPMARHKQHSSDKDYSSNSNSGMMPEAYNDTRSTSGYDPESTPVRKSSTSSMPASPAAWQLDVGDDDMRSLENASKLSTIRMKLEEKRRRIEQDKRKIEMALLRHQEKEDLESCPDVMKWETMSNESKRTPDMDPVDLDKYQQSIAIMNMNLQDIQQDIHRLATQQSQMQAQHLQAQQLMQAQQIANMLNQQQTYGSQQHLADHHYQQSRPVQQSFGSSPHLPQAYNAPVSAYSSRPPSRDPYQQQLQHQQQQPMAMPQPMQYVNEHGQYMSPPQPAHYMQQQPQQQPQSIYSDNGAAYNHSNHSPYGGAPPQYRNSVVYDDYGQPTNHFYLHESSPQPQPHPHPQRRTWAHSAAAAAYEQQQQIQPPLVDVNAWQTQQHQKQKQTWMNRPPSSAGAPSPGSFVLHQNGGGGGGGGVGGGELQHLFQVQASPQHAQRQVGGSNGVQRQQSLTNLRDNRSPKAPQPMGMPMGMPMQHEDMMAPQSICFIGDEEDVDELERNIIESMQSTRISDFVHQQQQQHQQQLQQQQRLQGHSGRGSSSEDYDSGEIISNKLNITSGNLTYRIPSPSRPSIQANSFQDPRAMAAASGGEDQPPEKGFYISFDDEQPKRPKPPLRAKRSPKKETPPGSRDSVDNQATLKRESLSQLHNNNNNIGFGGEDVNSKTVTRHSIHGLNNSNSVKSPGNATYNKYTDEPPIQLRQLAVSGAVSPTGHERRHLEDVTNQPPQQLQQPMSPTRLQQNSNNAEAAKNKALVIGADTANLDPDSVDEMERRKEKIMLLSLQRRQQQEEAKARKEIESSQKREKEREKEEERSRKKEEQMARRAAILEQHRLKKAIEEAEREGKTLDRPDLHVKLQPHSSTSTTPRLRQQRTTRPRPKTIHVDDASVDISEASSISSRGKKGSSSNLTGYGQLSSNSMKRDYYRGSQDSLTVKEPAGVERGRTLSRISVAKGSTLNFRGRKSNSLMNLCDSGLGRATPPRRAPSPGMGMGASGPKLYKQPAAKSNRGIILNAVEYCVFPGVVNREAKQKVLEKIARSEAKHFLVLFRDAGCQFRALYSYQPETDQVTKLYGTGPSQVDEVMFDKFFKYNSGGKCFSQVHTKHLTVTIDAFTIHNSLWQGKRVQLPSKKDMALVI</sequence>
<dbReference type="OrthoDB" id="2125658at2759"/>
<dbReference type="CTD" id="36978"/>
<comment type="domain">
    <text evidence="6">The CKK domain binds microtubules.</text>
</comment>
<feature type="domain" description="Calponin-homology (CH)" evidence="9">
    <location>
        <begin position="156"/>
        <end position="288"/>
    </location>
</feature>
<organism evidence="13">
    <name type="scientific">Drosophila rhopaloa</name>
    <name type="common">Fruit fly</name>
    <dbReference type="NCBI Taxonomy" id="1041015"/>
    <lineage>
        <taxon>Eukaryota</taxon>
        <taxon>Metazoa</taxon>
        <taxon>Ecdysozoa</taxon>
        <taxon>Arthropoda</taxon>
        <taxon>Hexapoda</taxon>
        <taxon>Insecta</taxon>
        <taxon>Pterygota</taxon>
        <taxon>Neoptera</taxon>
        <taxon>Endopterygota</taxon>
        <taxon>Diptera</taxon>
        <taxon>Brachycera</taxon>
        <taxon>Muscomorpha</taxon>
        <taxon>Ephydroidea</taxon>
        <taxon>Drosophilidae</taxon>
        <taxon>Drosophila</taxon>
        <taxon>Sophophora</taxon>
    </lineage>
</organism>
<dbReference type="Pfam" id="PF17095">
    <property type="entry name" value="CAMSAP_CC1"/>
    <property type="match status" value="1"/>
</dbReference>
<evidence type="ECO:0000256" key="7">
    <source>
        <dbReference type="SAM" id="Coils"/>
    </source>
</evidence>
<dbReference type="PROSITE" id="PS51508">
    <property type="entry name" value="CKK"/>
    <property type="match status" value="1"/>
</dbReference>
<feature type="compositionally biased region" description="Basic residues" evidence="8">
    <location>
        <begin position="1161"/>
        <end position="1172"/>
    </location>
</feature>
<dbReference type="InterPro" id="IPR001715">
    <property type="entry name" value="CH_dom"/>
</dbReference>
<dbReference type="SUPFAM" id="SSF47576">
    <property type="entry name" value="Calponin-homology domain, CH-domain"/>
    <property type="match status" value="1"/>
</dbReference>
<dbReference type="SMART" id="SM01051">
    <property type="entry name" value="CAMSAP_CKK"/>
    <property type="match status" value="1"/>
</dbReference>
<feature type="compositionally biased region" description="Basic and acidic residues" evidence="8">
    <location>
        <begin position="1337"/>
        <end position="1373"/>
    </location>
</feature>
<feature type="compositionally biased region" description="Low complexity" evidence="8">
    <location>
        <begin position="1015"/>
        <end position="1025"/>
    </location>
</feature>
<dbReference type="InterPro" id="IPR022613">
    <property type="entry name" value="CH_CAMSAP_2"/>
</dbReference>
<dbReference type="InterPro" id="IPR058042">
    <property type="entry name" value="CAMSAP_N"/>
</dbReference>
<feature type="compositionally biased region" description="Gly residues" evidence="8">
    <location>
        <begin position="959"/>
        <end position="972"/>
    </location>
</feature>
<feature type="compositionally biased region" description="Low complexity" evidence="8">
    <location>
        <begin position="1439"/>
        <end position="1457"/>
    </location>
</feature>
<reference evidence="11" key="3">
    <citation type="submission" date="2025-05" db="UniProtKB">
        <authorList>
            <consortium name="EnsemblMetazoa"/>
        </authorList>
    </citation>
    <scope>IDENTIFICATION</scope>
</reference>
<feature type="compositionally biased region" description="Low complexity" evidence="8">
    <location>
        <begin position="598"/>
        <end position="609"/>
    </location>
</feature>
<feature type="compositionally biased region" description="Basic and acidic residues" evidence="8">
    <location>
        <begin position="1392"/>
        <end position="1405"/>
    </location>
</feature>
<feature type="coiled-coil region" evidence="7">
    <location>
        <begin position="625"/>
        <end position="659"/>
    </location>
</feature>
<feature type="compositionally biased region" description="Polar residues" evidence="8">
    <location>
        <begin position="1224"/>
        <end position="1241"/>
    </location>
</feature>